<organism evidence="3 4">
    <name type="scientific">Streptodolium elevatio</name>
    <dbReference type="NCBI Taxonomy" id="3157996"/>
    <lineage>
        <taxon>Bacteria</taxon>
        <taxon>Bacillati</taxon>
        <taxon>Actinomycetota</taxon>
        <taxon>Actinomycetes</taxon>
        <taxon>Kitasatosporales</taxon>
        <taxon>Streptomycetaceae</taxon>
        <taxon>Streptodolium</taxon>
    </lineage>
</organism>
<feature type="domain" description="UspA" evidence="2">
    <location>
        <begin position="7"/>
        <end position="134"/>
    </location>
</feature>
<evidence type="ECO:0000256" key="1">
    <source>
        <dbReference type="ARBA" id="ARBA00008791"/>
    </source>
</evidence>
<dbReference type="Pfam" id="PF00582">
    <property type="entry name" value="Usp"/>
    <property type="match status" value="2"/>
</dbReference>
<reference evidence="3 4" key="1">
    <citation type="submission" date="2024-06" db="EMBL/GenBank/DDBJ databases">
        <title>The Natural Products Discovery Center: Release of the First 8490 Sequenced Strains for Exploring Actinobacteria Biosynthetic Diversity.</title>
        <authorList>
            <person name="Kalkreuter E."/>
            <person name="Kautsar S.A."/>
            <person name="Yang D."/>
            <person name="Bader C.D."/>
            <person name="Teijaro C.N."/>
            <person name="Fluegel L."/>
            <person name="Davis C.M."/>
            <person name="Simpson J.R."/>
            <person name="Lauterbach L."/>
            <person name="Steele A.D."/>
            <person name="Gui C."/>
            <person name="Meng S."/>
            <person name="Li G."/>
            <person name="Viehrig K."/>
            <person name="Ye F."/>
            <person name="Su P."/>
            <person name="Kiefer A.F."/>
            <person name="Nichols A."/>
            <person name="Cepeda A.J."/>
            <person name="Yan W."/>
            <person name="Fan B."/>
            <person name="Jiang Y."/>
            <person name="Adhikari A."/>
            <person name="Zheng C.-J."/>
            <person name="Schuster L."/>
            <person name="Cowan T.M."/>
            <person name="Smanski M.J."/>
            <person name="Chevrette M.G."/>
            <person name="De Carvalho L.P.S."/>
            <person name="Shen B."/>
        </authorList>
    </citation>
    <scope>NUCLEOTIDE SEQUENCE [LARGE SCALE GENOMIC DNA]</scope>
    <source>
        <strain evidence="3 4">NPDC048946</strain>
    </source>
</reference>
<dbReference type="PANTHER" id="PTHR31964:SF113">
    <property type="entry name" value="USPA DOMAIN-CONTAINING PROTEIN"/>
    <property type="match status" value="1"/>
</dbReference>
<feature type="domain" description="UspA" evidence="2">
    <location>
        <begin position="148"/>
        <end position="282"/>
    </location>
</feature>
<proteinExistence type="inferred from homology"/>
<keyword evidence="4" id="KW-1185">Reference proteome</keyword>
<dbReference type="Gene3D" id="3.40.50.620">
    <property type="entry name" value="HUPs"/>
    <property type="match status" value="2"/>
</dbReference>
<comment type="caution">
    <text evidence="3">The sequence shown here is derived from an EMBL/GenBank/DDBJ whole genome shotgun (WGS) entry which is preliminary data.</text>
</comment>
<dbReference type="InterPro" id="IPR014729">
    <property type="entry name" value="Rossmann-like_a/b/a_fold"/>
</dbReference>
<protein>
    <submittedName>
        <fullName evidence="3">Universal stress protein</fullName>
    </submittedName>
</protein>
<dbReference type="InterPro" id="IPR006016">
    <property type="entry name" value="UspA"/>
</dbReference>
<evidence type="ECO:0000313" key="4">
    <source>
        <dbReference type="Proteomes" id="UP001551482"/>
    </source>
</evidence>
<accession>A0ABV3DUR0</accession>
<gene>
    <name evidence="3" type="ORF">AB0C36_39125</name>
</gene>
<evidence type="ECO:0000313" key="3">
    <source>
        <dbReference type="EMBL" id="MEU8139499.1"/>
    </source>
</evidence>
<name>A0ABV3DUR0_9ACTN</name>
<sequence>MTVHAPHITVAVDRSRYADDALAWATGQAERRHVALRILHAWVPMTAGTHDARLTTAQHILARAQTRAYDLAPDLDVTTLAPADLTGSALSTESRHTRLLVLGSRGRGGFRGLLLGSTSLTAAATADCPVVVVRRRSTQDERQRSADVVVGVDAGEPADALLDFAFEEAATRPGARLQLVYAQSMGASAWTGGRTPAPDDVTADLDQVLGAATAAWSAKYPEVEVIRQPVHAAPAGVLVDVSARVALTVVGRKLTGSLLGLRLGPVAHAVLLHAHGPVAVVPF</sequence>
<dbReference type="SUPFAM" id="SSF52402">
    <property type="entry name" value="Adenine nucleotide alpha hydrolases-like"/>
    <property type="match status" value="2"/>
</dbReference>
<dbReference type="RefSeq" id="WP_358363633.1">
    <property type="nucleotide sequence ID" value="NZ_JBEZFP010000179.1"/>
</dbReference>
<dbReference type="PANTHER" id="PTHR31964">
    <property type="entry name" value="ADENINE NUCLEOTIDE ALPHA HYDROLASES-LIKE SUPERFAMILY PROTEIN"/>
    <property type="match status" value="1"/>
</dbReference>
<dbReference type="PRINTS" id="PR01438">
    <property type="entry name" value="UNVRSLSTRESS"/>
</dbReference>
<dbReference type="Proteomes" id="UP001551482">
    <property type="component" value="Unassembled WGS sequence"/>
</dbReference>
<dbReference type="EMBL" id="JBEZFP010000179">
    <property type="protein sequence ID" value="MEU8139499.1"/>
    <property type="molecule type" value="Genomic_DNA"/>
</dbReference>
<evidence type="ECO:0000259" key="2">
    <source>
        <dbReference type="Pfam" id="PF00582"/>
    </source>
</evidence>
<dbReference type="InterPro" id="IPR006015">
    <property type="entry name" value="Universal_stress_UspA"/>
</dbReference>
<comment type="similarity">
    <text evidence="1">Belongs to the universal stress protein A family.</text>
</comment>